<dbReference type="SUPFAM" id="SSF54001">
    <property type="entry name" value="Cysteine proteinases"/>
    <property type="match status" value="1"/>
</dbReference>
<evidence type="ECO:0000313" key="6">
    <source>
        <dbReference type="Proteomes" id="UP000232491"/>
    </source>
</evidence>
<feature type="region of interest" description="Disordered" evidence="1">
    <location>
        <begin position="90"/>
        <end position="126"/>
    </location>
</feature>
<dbReference type="EMBL" id="CP021558">
    <property type="protein sequence ID" value="AUE03867.1"/>
    <property type="molecule type" value="Genomic_DNA"/>
</dbReference>
<evidence type="ECO:0000313" key="7">
    <source>
        <dbReference type="Proteomes" id="UP000494173"/>
    </source>
</evidence>
<organism evidence="4 6">
    <name type="scientific">Bifidobacterium breve</name>
    <dbReference type="NCBI Taxonomy" id="1685"/>
    <lineage>
        <taxon>Bacteria</taxon>
        <taxon>Bacillati</taxon>
        <taxon>Actinomycetota</taxon>
        <taxon>Actinomycetes</taxon>
        <taxon>Bifidobacteriales</taxon>
        <taxon>Bifidobacteriaceae</taxon>
        <taxon>Bifidobacterium</taxon>
    </lineage>
</organism>
<dbReference type="Gene3D" id="1.10.530.10">
    <property type="match status" value="1"/>
</dbReference>
<feature type="transmembrane region" description="Helical" evidence="2">
    <location>
        <begin position="194"/>
        <end position="225"/>
    </location>
</feature>
<dbReference type="AlphaFoldDB" id="A0A2K9B579"/>
<feature type="domain" description="Peptidase C51" evidence="3">
    <location>
        <begin position="412"/>
        <end position="542"/>
    </location>
</feature>
<dbReference type="RefSeq" id="WP_232783099.1">
    <property type="nucleotide sequence ID" value="NZ_CABWJU010000001.1"/>
</dbReference>
<dbReference type="Proteomes" id="UP000232491">
    <property type="component" value="Chromosome"/>
</dbReference>
<dbReference type="Proteomes" id="UP000494173">
    <property type="component" value="Unassembled WGS sequence"/>
</dbReference>
<reference evidence="5 7" key="2">
    <citation type="submission" date="2019-10" db="EMBL/GenBank/DDBJ databases">
        <authorList>
            <consortium name="Melissa Lawson"/>
            <person name="O'neill I."/>
        </authorList>
    </citation>
    <scope>NUCLEOTIDE SEQUENCE [LARGE SCALE GENOMIC DNA]</scope>
    <source>
        <strain evidence="5">LH_24</strain>
    </source>
</reference>
<dbReference type="InterPro" id="IPR023346">
    <property type="entry name" value="Lysozyme-like_dom_sf"/>
</dbReference>
<gene>
    <name evidence="4" type="ORF">BB215W447A_1863</name>
    <name evidence="5" type="ORF">BIFLH24_00332</name>
</gene>
<reference evidence="4 6" key="1">
    <citation type="submission" date="2017-05" db="EMBL/GenBank/DDBJ databases">
        <title>Comparative genomics and methylome analysis of the gut commensal Bifidobacterium breve.</title>
        <authorList>
            <person name="Bottacini F."/>
            <person name="Morrissey R."/>
            <person name="Roberts R.J."/>
            <person name="James K."/>
            <person name="van Breen J."/>
            <person name="Egan M."/>
            <person name="Lambert J."/>
            <person name="van Limpt K."/>
            <person name="Stanton C."/>
            <person name="Knol J."/>
            <person name="O' Connell Motherway M."/>
            <person name="van Sinderen D."/>
        </authorList>
    </citation>
    <scope>NUCLEOTIDE SEQUENCE [LARGE SCALE GENOMIC DNA]</scope>
    <source>
        <strain evidence="4 6">215W447a</strain>
    </source>
</reference>
<evidence type="ECO:0000313" key="4">
    <source>
        <dbReference type="EMBL" id="AUE03867.1"/>
    </source>
</evidence>
<dbReference type="Pfam" id="PF01464">
    <property type="entry name" value="SLT"/>
    <property type="match status" value="1"/>
</dbReference>
<protein>
    <submittedName>
        <fullName evidence="5">N-acetylmuramoyl-L-alanine amidase domain-contain ing protein</fullName>
    </submittedName>
</protein>
<evidence type="ECO:0000256" key="2">
    <source>
        <dbReference type="SAM" id="Phobius"/>
    </source>
</evidence>
<sequence length="542" mass="57386">MNKPQPIGRASQTAQSSGPAPRKLRAGRPIGLKGEDVPPFSGNAAPAPKIDGQPSKPALARPSWSDGPSRIALRHLARATEETSALLHAQISSDDTDKADGEAIGRSPASVASRVISPRGKSRRPGKVRVARRGNMRGGRSILTQSALRKRTGPVLARGGRARRTVRSGAGSSMRATQWVVRTMARSMMATKAAVMATVSAAAGLPLLVVGAIVMLMISLLMWLIPTVAVGGQSTCQSSVVEVPEQAKPWVERAAQSSGLGADFIAALMRRESGFNPEAYADDSNGGTWGLLQLNRSVWRGVHPEGADQTPPQGITNPNIHAQYGGIYLKNRLEDVRQLKASHPDAQFARLSDLEALVIAHNAGEGNLMKYPDIPNVTKEYLDEVRPAINAGGSCSATAGATIGALSPPLVVDGTSIDIDASGVPVASINSYSVGQCTWWAAARRQQIGKPVDPYMGHGYMWAASAERHGYPIGGTIQLGDVMSFERGVLGASGEYGHVAIVEEIHEDGSILISESGGGQRRAWTRLLTREQAENPGITYIH</sequence>
<accession>A0A2K9B579</accession>
<dbReference type="EMBL" id="CABWKB010000001">
    <property type="protein sequence ID" value="VWQ13269.1"/>
    <property type="molecule type" value="Genomic_DNA"/>
</dbReference>
<evidence type="ECO:0000256" key="1">
    <source>
        <dbReference type="SAM" id="MobiDB-lite"/>
    </source>
</evidence>
<proteinExistence type="predicted"/>
<dbReference type="InterPro" id="IPR007921">
    <property type="entry name" value="CHAP_dom"/>
</dbReference>
<keyword evidence="2" id="KW-1133">Transmembrane helix</keyword>
<dbReference type="InterPro" id="IPR038765">
    <property type="entry name" value="Papain-like_cys_pep_sf"/>
</dbReference>
<dbReference type="PROSITE" id="PS50911">
    <property type="entry name" value="CHAP"/>
    <property type="match status" value="1"/>
</dbReference>
<feature type="region of interest" description="Disordered" evidence="1">
    <location>
        <begin position="1"/>
        <end position="67"/>
    </location>
</feature>
<keyword evidence="2" id="KW-0472">Membrane</keyword>
<evidence type="ECO:0000313" key="5">
    <source>
        <dbReference type="EMBL" id="VWQ13269.1"/>
    </source>
</evidence>
<dbReference type="SUPFAM" id="SSF53955">
    <property type="entry name" value="Lysozyme-like"/>
    <property type="match status" value="1"/>
</dbReference>
<name>A0A2K9B579_BIFBR</name>
<dbReference type="Gene3D" id="3.90.1720.10">
    <property type="entry name" value="endopeptidase domain like (from Nostoc punctiforme)"/>
    <property type="match status" value="1"/>
</dbReference>
<dbReference type="InterPro" id="IPR008258">
    <property type="entry name" value="Transglycosylase_SLT_dom_1"/>
</dbReference>
<evidence type="ECO:0000259" key="3">
    <source>
        <dbReference type="PROSITE" id="PS50911"/>
    </source>
</evidence>
<dbReference type="Pfam" id="PF05257">
    <property type="entry name" value="CHAP"/>
    <property type="match status" value="1"/>
</dbReference>
<keyword evidence="2" id="KW-0812">Transmembrane</keyword>